<keyword evidence="5 8" id="KW-0689">Ribosomal protein</keyword>
<evidence type="ECO:0000313" key="10">
    <source>
        <dbReference type="EMBL" id="ETR70087.1"/>
    </source>
</evidence>
<evidence type="ECO:0000256" key="3">
    <source>
        <dbReference type="ARBA" id="ARBA00022730"/>
    </source>
</evidence>
<evidence type="ECO:0000256" key="5">
    <source>
        <dbReference type="ARBA" id="ARBA00022980"/>
    </source>
</evidence>
<evidence type="ECO:0000256" key="8">
    <source>
        <dbReference type="HAMAP-Rule" id="MF_00500"/>
    </source>
</evidence>
<dbReference type="GO" id="GO:0070181">
    <property type="term" value="F:small ribosomal subunit rRNA binding"/>
    <property type="evidence" value="ECO:0007669"/>
    <property type="project" value="TreeGrafter"/>
</dbReference>
<dbReference type="SUPFAM" id="SSF46992">
    <property type="entry name" value="Ribosomal protein S20"/>
    <property type="match status" value="1"/>
</dbReference>
<dbReference type="InterPro" id="IPR002583">
    <property type="entry name" value="Ribosomal_bS20"/>
</dbReference>
<dbReference type="Proteomes" id="UP000189670">
    <property type="component" value="Unassembled WGS sequence"/>
</dbReference>
<sequence length="115" mass="13054">MFYFNPLDPLCKSEKNRTLSKRRIKKLANHKSALKRARQNVVRQGRNRQTKTRIKNSMKAVILAIDEKSQDIAIAALKSAQSVIHKASKRGVIHKNAASRKISHLQRQVNQMAAA</sequence>
<evidence type="ECO:0000313" key="11">
    <source>
        <dbReference type="Proteomes" id="UP000189670"/>
    </source>
</evidence>
<evidence type="ECO:0000256" key="4">
    <source>
        <dbReference type="ARBA" id="ARBA00022884"/>
    </source>
</evidence>
<keyword evidence="4 8" id="KW-0694">RNA-binding</keyword>
<feature type="region of interest" description="Disordered" evidence="9">
    <location>
        <begin position="31"/>
        <end position="50"/>
    </location>
</feature>
<evidence type="ECO:0000256" key="2">
    <source>
        <dbReference type="ARBA" id="ARBA00007634"/>
    </source>
</evidence>
<dbReference type="GO" id="GO:0015935">
    <property type="term" value="C:small ribosomal subunit"/>
    <property type="evidence" value="ECO:0007669"/>
    <property type="project" value="TreeGrafter"/>
</dbReference>
<dbReference type="AlphaFoldDB" id="A0A1V1P5E2"/>
<protein>
    <recommendedName>
        <fullName evidence="7 8">Small ribosomal subunit protein bS20</fullName>
    </recommendedName>
</protein>
<dbReference type="PANTHER" id="PTHR33398:SF1">
    <property type="entry name" value="SMALL RIBOSOMAL SUBUNIT PROTEIN BS20C"/>
    <property type="match status" value="1"/>
</dbReference>
<proteinExistence type="inferred from homology"/>
<comment type="similarity">
    <text evidence="2 8">Belongs to the bacterial ribosomal protein bS20 family.</text>
</comment>
<accession>A0A1V1P5E2</accession>
<dbReference type="GO" id="GO:0006412">
    <property type="term" value="P:translation"/>
    <property type="evidence" value="ECO:0007669"/>
    <property type="project" value="UniProtKB-UniRule"/>
</dbReference>
<dbReference type="Pfam" id="PF01649">
    <property type="entry name" value="Ribosomal_S20p"/>
    <property type="match status" value="1"/>
</dbReference>
<evidence type="ECO:0000256" key="6">
    <source>
        <dbReference type="ARBA" id="ARBA00023274"/>
    </source>
</evidence>
<dbReference type="Gene3D" id="1.20.58.110">
    <property type="entry name" value="Ribosomal protein S20"/>
    <property type="match status" value="1"/>
</dbReference>
<evidence type="ECO:0000256" key="1">
    <source>
        <dbReference type="ARBA" id="ARBA00003134"/>
    </source>
</evidence>
<evidence type="ECO:0000256" key="9">
    <source>
        <dbReference type="SAM" id="MobiDB-lite"/>
    </source>
</evidence>
<dbReference type="HAMAP" id="MF_00500">
    <property type="entry name" value="Ribosomal_bS20"/>
    <property type="match status" value="1"/>
</dbReference>
<organism evidence="10 11">
    <name type="scientific">Candidatus Magnetoglobus multicellularis str. Araruama</name>
    <dbReference type="NCBI Taxonomy" id="890399"/>
    <lineage>
        <taxon>Bacteria</taxon>
        <taxon>Pseudomonadati</taxon>
        <taxon>Thermodesulfobacteriota</taxon>
        <taxon>Desulfobacteria</taxon>
        <taxon>Desulfobacterales</taxon>
        <taxon>Desulfobacteraceae</taxon>
        <taxon>Candidatus Magnetoglobus</taxon>
    </lineage>
</organism>
<comment type="caution">
    <text evidence="10">The sequence shown here is derived from an EMBL/GenBank/DDBJ whole genome shotgun (WGS) entry which is preliminary data.</text>
</comment>
<name>A0A1V1P5E2_9BACT</name>
<gene>
    <name evidence="8 10" type="primary">rpsT</name>
    <name evidence="10" type="ORF">OMM_09080</name>
</gene>
<dbReference type="NCBIfam" id="TIGR00029">
    <property type="entry name" value="S20"/>
    <property type="match status" value="1"/>
</dbReference>
<reference evidence="11" key="1">
    <citation type="submission" date="2012-11" db="EMBL/GenBank/DDBJ databases">
        <authorList>
            <person name="Lucero-Rivera Y.E."/>
            <person name="Tovar-Ramirez D."/>
        </authorList>
    </citation>
    <scope>NUCLEOTIDE SEQUENCE [LARGE SCALE GENOMIC DNA]</scope>
    <source>
        <strain evidence="11">Araruama</strain>
    </source>
</reference>
<dbReference type="InterPro" id="IPR036510">
    <property type="entry name" value="Ribosomal_bS20_sf"/>
</dbReference>
<evidence type="ECO:0000256" key="7">
    <source>
        <dbReference type="ARBA" id="ARBA00035136"/>
    </source>
</evidence>
<dbReference type="GO" id="GO:0003735">
    <property type="term" value="F:structural constituent of ribosome"/>
    <property type="evidence" value="ECO:0007669"/>
    <property type="project" value="InterPro"/>
</dbReference>
<dbReference type="PANTHER" id="PTHR33398">
    <property type="entry name" value="30S RIBOSOMAL PROTEIN S20"/>
    <property type="match status" value="1"/>
</dbReference>
<dbReference type="EMBL" id="ATBP01000492">
    <property type="protein sequence ID" value="ETR70087.1"/>
    <property type="molecule type" value="Genomic_DNA"/>
</dbReference>
<dbReference type="GO" id="GO:0005829">
    <property type="term" value="C:cytosol"/>
    <property type="evidence" value="ECO:0007669"/>
    <property type="project" value="TreeGrafter"/>
</dbReference>
<comment type="function">
    <text evidence="1 8">Binds directly to 16S ribosomal RNA.</text>
</comment>
<keyword evidence="6 8" id="KW-0687">Ribonucleoprotein</keyword>
<keyword evidence="3 8" id="KW-0699">rRNA-binding</keyword>